<dbReference type="EMBL" id="BART01034485">
    <property type="protein sequence ID" value="GAH17562.1"/>
    <property type="molecule type" value="Genomic_DNA"/>
</dbReference>
<sequence length="52" mass="6082">MNEKKNVLSQENAVKEFDKIVEEFNFNISTETKEKIIKMKVNNIDMSTSQES</sequence>
<dbReference type="AlphaFoldDB" id="X1DBH8"/>
<name>X1DBH8_9ZZZZ</name>
<proteinExistence type="predicted"/>
<protein>
    <submittedName>
        <fullName evidence="1">Uncharacterized protein</fullName>
    </submittedName>
</protein>
<gene>
    <name evidence="1" type="ORF">S01H4_58921</name>
</gene>
<comment type="caution">
    <text evidence="1">The sequence shown here is derived from an EMBL/GenBank/DDBJ whole genome shotgun (WGS) entry which is preliminary data.</text>
</comment>
<reference evidence="1" key="1">
    <citation type="journal article" date="2014" name="Front. Microbiol.">
        <title>High frequency of phylogenetically diverse reductive dehalogenase-homologous genes in deep subseafloor sedimentary metagenomes.</title>
        <authorList>
            <person name="Kawai M."/>
            <person name="Futagami T."/>
            <person name="Toyoda A."/>
            <person name="Takaki Y."/>
            <person name="Nishi S."/>
            <person name="Hori S."/>
            <person name="Arai W."/>
            <person name="Tsubouchi T."/>
            <person name="Morono Y."/>
            <person name="Uchiyama I."/>
            <person name="Ito T."/>
            <person name="Fujiyama A."/>
            <person name="Inagaki F."/>
            <person name="Takami H."/>
        </authorList>
    </citation>
    <scope>NUCLEOTIDE SEQUENCE</scope>
    <source>
        <strain evidence="1">Expedition CK06-06</strain>
    </source>
</reference>
<accession>X1DBH8</accession>
<organism evidence="1">
    <name type="scientific">marine sediment metagenome</name>
    <dbReference type="NCBI Taxonomy" id="412755"/>
    <lineage>
        <taxon>unclassified sequences</taxon>
        <taxon>metagenomes</taxon>
        <taxon>ecological metagenomes</taxon>
    </lineage>
</organism>
<evidence type="ECO:0000313" key="1">
    <source>
        <dbReference type="EMBL" id="GAH17562.1"/>
    </source>
</evidence>